<dbReference type="PATRIC" id="fig|740709.3.peg.934"/>
<keyword evidence="4" id="KW-0175">Coiled coil</keyword>
<dbReference type="Pfam" id="PF20975">
    <property type="entry name" value="DGCcoil"/>
    <property type="match status" value="1"/>
</dbReference>
<evidence type="ECO:0000313" key="6">
    <source>
        <dbReference type="EMBL" id="EKE84865.1"/>
    </source>
</evidence>
<comment type="cofactor">
    <cofactor evidence="1">
        <name>Mg(2+)</name>
        <dbReference type="ChEBI" id="CHEBI:18420"/>
    </cofactor>
</comment>
<feature type="domain" description="GGDEF" evidence="5">
    <location>
        <begin position="397"/>
        <end position="530"/>
    </location>
</feature>
<protein>
    <recommendedName>
        <fullName evidence="2">diguanylate cyclase</fullName>
        <ecNumber evidence="2">2.7.7.65</ecNumber>
    </recommendedName>
</protein>
<feature type="coiled-coil region" evidence="4">
    <location>
        <begin position="268"/>
        <end position="366"/>
    </location>
</feature>
<dbReference type="eggNOG" id="COG3706">
    <property type="taxonomic scope" value="Bacteria"/>
</dbReference>
<dbReference type="NCBIfam" id="TIGR00254">
    <property type="entry name" value="GGDEF"/>
    <property type="match status" value="1"/>
</dbReference>
<dbReference type="InterPro" id="IPR048516">
    <property type="entry name" value="DGCcoil"/>
</dbReference>
<dbReference type="InterPro" id="IPR043128">
    <property type="entry name" value="Rev_trsase/Diguanyl_cyclase"/>
</dbReference>
<dbReference type="EMBL" id="AMRG01000004">
    <property type="protein sequence ID" value="EKE84865.1"/>
    <property type="molecule type" value="Genomic_DNA"/>
</dbReference>
<dbReference type="SUPFAM" id="SSF55073">
    <property type="entry name" value="Nucleotide cyclase"/>
    <property type="match status" value="1"/>
</dbReference>
<dbReference type="STRING" id="740709.A10D4_04615"/>
<keyword evidence="7" id="KW-1185">Reference proteome</keyword>
<gene>
    <name evidence="6" type="ORF">A10D4_04615</name>
</gene>
<accession>K2L4W5</accession>
<reference evidence="6 7" key="1">
    <citation type="journal article" date="2012" name="J. Bacteriol.">
        <title>Genome Sequence of Idiomarina xiamenensis Type Strain 10-D-4.</title>
        <authorList>
            <person name="Lai Q."/>
            <person name="Wang L."/>
            <person name="Wang W."/>
            <person name="Shao Z."/>
        </authorList>
    </citation>
    <scope>NUCLEOTIDE SEQUENCE [LARGE SCALE GENOMIC DNA]</scope>
    <source>
        <strain evidence="6 7">10-D-4</strain>
    </source>
</reference>
<dbReference type="EC" id="2.7.7.65" evidence="2"/>
<evidence type="ECO:0000256" key="3">
    <source>
        <dbReference type="ARBA" id="ARBA00034247"/>
    </source>
</evidence>
<proteinExistence type="predicted"/>
<dbReference type="PANTHER" id="PTHR45138:SF9">
    <property type="entry name" value="DIGUANYLATE CYCLASE DGCM-RELATED"/>
    <property type="match status" value="1"/>
</dbReference>
<dbReference type="Proteomes" id="UP000014115">
    <property type="component" value="Unassembled WGS sequence"/>
</dbReference>
<dbReference type="PANTHER" id="PTHR45138">
    <property type="entry name" value="REGULATORY COMPONENTS OF SENSORY TRANSDUCTION SYSTEM"/>
    <property type="match status" value="1"/>
</dbReference>
<evidence type="ECO:0000259" key="5">
    <source>
        <dbReference type="PROSITE" id="PS50887"/>
    </source>
</evidence>
<evidence type="ECO:0000313" key="7">
    <source>
        <dbReference type="Proteomes" id="UP000014115"/>
    </source>
</evidence>
<dbReference type="InterPro" id="IPR050469">
    <property type="entry name" value="Diguanylate_Cyclase"/>
</dbReference>
<dbReference type="Gene3D" id="3.30.70.270">
    <property type="match status" value="1"/>
</dbReference>
<organism evidence="6 7">
    <name type="scientific">Idiomarina xiamenensis 10-D-4</name>
    <dbReference type="NCBI Taxonomy" id="740709"/>
    <lineage>
        <taxon>Bacteria</taxon>
        <taxon>Pseudomonadati</taxon>
        <taxon>Pseudomonadota</taxon>
        <taxon>Gammaproteobacteria</taxon>
        <taxon>Alteromonadales</taxon>
        <taxon>Idiomarinaceae</taxon>
        <taxon>Idiomarina</taxon>
    </lineage>
</organism>
<comment type="catalytic activity">
    <reaction evidence="3">
        <text>2 GTP = 3',3'-c-di-GMP + 2 diphosphate</text>
        <dbReference type="Rhea" id="RHEA:24898"/>
        <dbReference type="ChEBI" id="CHEBI:33019"/>
        <dbReference type="ChEBI" id="CHEBI:37565"/>
        <dbReference type="ChEBI" id="CHEBI:58805"/>
        <dbReference type="EC" id="2.7.7.65"/>
    </reaction>
</comment>
<dbReference type="OrthoDB" id="9812260at2"/>
<dbReference type="FunFam" id="3.30.70.270:FF:000001">
    <property type="entry name" value="Diguanylate cyclase domain protein"/>
    <property type="match status" value="1"/>
</dbReference>
<dbReference type="PROSITE" id="PS50887">
    <property type="entry name" value="GGDEF"/>
    <property type="match status" value="1"/>
</dbReference>
<dbReference type="GO" id="GO:0052621">
    <property type="term" value="F:diguanylate cyclase activity"/>
    <property type="evidence" value="ECO:0007669"/>
    <property type="project" value="UniProtKB-EC"/>
</dbReference>
<sequence length="530" mass="60787">MDSKNTQQLELEQISKRLQDALTARTQLEYRYEQDVSQLSRFIAQLITAGQGLDGQLDGPLMKLRQQLQSKPDLDLLAPQLKQLTHNLQAFGLKLKQQLRDCYDISNEVTEYLRTKFSQQPQQRQQLRQLLDALDSPNLTLLHYVPILLSLLKLLQQLPVAKHKTAEAHAEDAGTTQTSMAADDIRQIRDELLNQLSMIEFPQASAADVNQLRQALLQTEQRDQLLQQCLAIIRIIVKNIHQERLSAQQFLLSLNDTLALVHAGLAEVDQSSQQHHQAQRQLSEQIQNDVQGMSNSVESATQLQDLKRDIQQHVSIIAQALQKKASLEQQQQQDMQRQLAQMQTRLQEVEHEADSYKKRLAEQKFKSLQDSLTRLPNRTAFEERLELEYKRWQRAKTPLALAVADIDHFKRINDNYGHIAGDKTLQVIANMLKKSLRETDFVCRYGGEEFVIIFPQTAIAEVTAVLNSTRERIKQIPFKFRQQDIRISISIGAAGFTRPQDDIAQVFERADKALYRAKRQGRDQVVIDAS</sequence>
<dbReference type="CDD" id="cd01949">
    <property type="entry name" value="GGDEF"/>
    <property type="match status" value="1"/>
</dbReference>
<dbReference type="Pfam" id="PF00990">
    <property type="entry name" value="GGDEF"/>
    <property type="match status" value="1"/>
</dbReference>
<dbReference type="SMART" id="SM00267">
    <property type="entry name" value="GGDEF"/>
    <property type="match status" value="1"/>
</dbReference>
<comment type="caution">
    <text evidence="6">The sequence shown here is derived from an EMBL/GenBank/DDBJ whole genome shotgun (WGS) entry which is preliminary data.</text>
</comment>
<dbReference type="InterPro" id="IPR000160">
    <property type="entry name" value="GGDEF_dom"/>
</dbReference>
<evidence type="ECO:0000256" key="4">
    <source>
        <dbReference type="SAM" id="Coils"/>
    </source>
</evidence>
<dbReference type="AlphaFoldDB" id="K2L4W5"/>
<evidence type="ECO:0000256" key="1">
    <source>
        <dbReference type="ARBA" id="ARBA00001946"/>
    </source>
</evidence>
<name>K2L4W5_9GAMM</name>
<dbReference type="InterPro" id="IPR029787">
    <property type="entry name" value="Nucleotide_cyclase"/>
</dbReference>
<evidence type="ECO:0000256" key="2">
    <source>
        <dbReference type="ARBA" id="ARBA00012528"/>
    </source>
</evidence>
<dbReference type="RefSeq" id="WP_008488032.1">
    <property type="nucleotide sequence ID" value="NZ_AMRG01000004.1"/>
</dbReference>